<dbReference type="EMBL" id="VTPC01091220">
    <property type="protein sequence ID" value="KAF2879153.1"/>
    <property type="molecule type" value="Genomic_DNA"/>
</dbReference>
<dbReference type="Gene3D" id="1.10.20.10">
    <property type="entry name" value="Histone, subunit A"/>
    <property type="match status" value="1"/>
</dbReference>
<dbReference type="PANTHER" id="PTHR48068">
    <property type="entry name" value="TAF9 RNA POLYMERASE II, TATA BOX-BINDING PROTEIN (TBP)-ASSOCIATED FACTOR"/>
    <property type="match status" value="1"/>
</dbReference>
<dbReference type="OrthoDB" id="341924at2759"/>
<protein>
    <recommendedName>
        <fullName evidence="8">Transcription initiation factor TFIID subunit 9</fullName>
    </recommendedName>
</protein>
<evidence type="ECO:0000313" key="7">
    <source>
        <dbReference type="Proteomes" id="UP000801492"/>
    </source>
</evidence>
<dbReference type="InterPro" id="IPR009072">
    <property type="entry name" value="Histone-fold"/>
</dbReference>
<dbReference type="FunFam" id="1.10.20.10:FF:000018">
    <property type="entry name" value="Transcription initiation factor TFIID subunit 9"/>
    <property type="match status" value="1"/>
</dbReference>
<keyword evidence="4" id="KW-0804">Transcription</keyword>
<comment type="subcellular location">
    <subcellularLocation>
        <location evidence="1">Nucleus</location>
    </subcellularLocation>
</comment>
<reference evidence="6" key="1">
    <citation type="submission" date="2019-08" db="EMBL/GenBank/DDBJ databases">
        <title>The genome of the North American firefly Photinus pyralis.</title>
        <authorList>
            <consortium name="Photinus pyralis genome working group"/>
            <person name="Fallon T.R."/>
            <person name="Sander Lower S.E."/>
            <person name="Weng J.-K."/>
        </authorList>
    </citation>
    <scope>NUCLEOTIDE SEQUENCE</scope>
    <source>
        <strain evidence="6">TRF0915ILg1</strain>
        <tissue evidence="6">Whole body</tissue>
    </source>
</reference>
<gene>
    <name evidence="6" type="ORF">ILUMI_27005</name>
</gene>
<comment type="similarity">
    <text evidence="2">Belongs to the TAF9 family.</text>
</comment>
<dbReference type="InterPro" id="IPR003162">
    <property type="entry name" value="TFIID-31"/>
</dbReference>
<dbReference type="InterPro" id="IPR051431">
    <property type="entry name" value="TFIID_subunit_9"/>
</dbReference>
<evidence type="ECO:0000256" key="3">
    <source>
        <dbReference type="ARBA" id="ARBA00023015"/>
    </source>
</evidence>
<accession>A0A8K0C705</accession>
<evidence type="ECO:0000313" key="6">
    <source>
        <dbReference type="EMBL" id="KAF2879153.1"/>
    </source>
</evidence>
<evidence type="ECO:0000256" key="2">
    <source>
        <dbReference type="ARBA" id="ARBA00007646"/>
    </source>
</evidence>
<evidence type="ECO:0000256" key="5">
    <source>
        <dbReference type="ARBA" id="ARBA00023242"/>
    </source>
</evidence>
<dbReference type="GO" id="GO:0051123">
    <property type="term" value="P:RNA polymerase II preinitiation complex assembly"/>
    <property type="evidence" value="ECO:0007669"/>
    <property type="project" value="TreeGrafter"/>
</dbReference>
<dbReference type="GO" id="GO:0003713">
    <property type="term" value="F:transcription coactivator activity"/>
    <property type="evidence" value="ECO:0007669"/>
    <property type="project" value="TreeGrafter"/>
</dbReference>
<dbReference type="Pfam" id="PF02291">
    <property type="entry name" value="TFIID-31kDa"/>
    <property type="match status" value="1"/>
</dbReference>
<evidence type="ECO:0000256" key="1">
    <source>
        <dbReference type="ARBA" id="ARBA00004123"/>
    </source>
</evidence>
<dbReference type="AlphaFoldDB" id="A0A8K0C705"/>
<dbReference type="Proteomes" id="UP000801492">
    <property type="component" value="Unassembled WGS sequence"/>
</dbReference>
<dbReference type="CDD" id="cd07979">
    <property type="entry name" value="HFD_TAF9"/>
    <property type="match status" value="1"/>
</dbReference>
<keyword evidence="5" id="KW-0539">Nucleus</keyword>
<evidence type="ECO:0008006" key="8">
    <source>
        <dbReference type="Google" id="ProtNLM"/>
    </source>
</evidence>
<proteinExistence type="inferred from homology"/>
<dbReference type="GO" id="GO:0046982">
    <property type="term" value="F:protein heterodimerization activity"/>
    <property type="evidence" value="ECO:0007669"/>
    <property type="project" value="InterPro"/>
</dbReference>
<dbReference type="GO" id="GO:0000124">
    <property type="term" value="C:SAGA complex"/>
    <property type="evidence" value="ECO:0007669"/>
    <property type="project" value="TreeGrafter"/>
</dbReference>
<dbReference type="GO" id="GO:0005669">
    <property type="term" value="C:transcription factor TFIID complex"/>
    <property type="evidence" value="ECO:0007669"/>
    <property type="project" value="TreeGrafter"/>
</dbReference>
<comment type="caution">
    <text evidence="6">The sequence shown here is derived from an EMBL/GenBank/DDBJ whole genome shotgun (WGS) entry which is preliminary data.</text>
</comment>
<keyword evidence="3" id="KW-0805">Transcription regulation</keyword>
<sequence>MAEKEKAKSAQPPKNIPKDGQVIMAIMKEMGITEYEPKTIIQLTEFVYRYATSVLEEARTFANNCKKKFIDVEDVRLALQLANESCFTAPPPREVLLECARNKNNSPLPLVKPICGLRLPPDRHCLSACNYVLKSSAGKKSNKVNSSLGPTPGIKIVTKPTVSYIKRTTASPGNKQTVTIPKPVTNITSQHQKTILKPKIQIQQNVQVVTSSLNSVIPMDIDSNSLKRKREDEEM</sequence>
<dbReference type="SUPFAM" id="SSF47113">
    <property type="entry name" value="Histone-fold"/>
    <property type="match status" value="1"/>
</dbReference>
<dbReference type="PANTHER" id="PTHR48068:SF4">
    <property type="entry name" value="TATA-BOX BINDING PROTEIN ASSOCIATED FACTOR 9"/>
    <property type="match status" value="1"/>
</dbReference>
<name>A0A8K0C705_IGNLU</name>
<keyword evidence="7" id="KW-1185">Reference proteome</keyword>
<dbReference type="GO" id="GO:0016251">
    <property type="term" value="F:RNA polymerase II general transcription initiation factor activity"/>
    <property type="evidence" value="ECO:0007669"/>
    <property type="project" value="TreeGrafter"/>
</dbReference>
<organism evidence="6 7">
    <name type="scientific">Ignelater luminosus</name>
    <name type="common">Cucubano</name>
    <name type="synonym">Pyrophorus luminosus</name>
    <dbReference type="NCBI Taxonomy" id="2038154"/>
    <lineage>
        <taxon>Eukaryota</taxon>
        <taxon>Metazoa</taxon>
        <taxon>Ecdysozoa</taxon>
        <taxon>Arthropoda</taxon>
        <taxon>Hexapoda</taxon>
        <taxon>Insecta</taxon>
        <taxon>Pterygota</taxon>
        <taxon>Neoptera</taxon>
        <taxon>Endopterygota</taxon>
        <taxon>Coleoptera</taxon>
        <taxon>Polyphaga</taxon>
        <taxon>Elateriformia</taxon>
        <taxon>Elateroidea</taxon>
        <taxon>Elateridae</taxon>
        <taxon>Agrypninae</taxon>
        <taxon>Pyrophorini</taxon>
        <taxon>Ignelater</taxon>
    </lineage>
</organism>
<evidence type="ECO:0000256" key="4">
    <source>
        <dbReference type="ARBA" id="ARBA00023163"/>
    </source>
</evidence>